<dbReference type="Pfam" id="PF10071">
    <property type="entry name" value="DUF2310"/>
    <property type="match status" value="1"/>
</dbReference>
<dbReference type="EMBL" id="LLYZ01000020">
    <property type="protein sequence ID" value="KQK24676.1"/>
    <property type="molecule type" value="Genomic_DNA"/>
</dbReference>
<gene>
    <name evidence="1" type="ORF">AR438_15955</name>
</gene>
<accession>A0A0Q3KKG1</accession>
<protein>
    <submittedName>
        <fullName evidence="1">DNA-binding protein</fullName>
    </submittedName>
</protein>
<reference evidence="1 2" key="1">
    <citation type="submission" date="2015-10" db="EMBL/GenBank/DDBJ databases">
        <title>Chryseobacterium aquaticum genome.</title>
        <authorList>
            <person name="Newman J.D."/>
            <person name="Ferguson M.B."/>
            <person name="Miller J.R."/>
        </authorList>
    </citation>
    <scope>NUCLEOTIDE SEQUENCE [LARGE SCALE GENOMIC DNA]</scope>
    <source>
        <strain evidence="1 2">KCTC 12483</strain>
    </source>
</reference>
<dbReference type="RefSeq" id="WP_056017190.1">
    <property type="nucleotide sequence ID" value="NZ_LLYZ01000020.1"/>
</dbReference>
<dbReference type="GO" id="GO:0003677">
    <property type="term" value="F:DNA binding"/>
    <property type="evidence" value="ECO:0007669"/>
    <property type="project" value="UniProtKB-KW"/>
</dbReference>
<proteinExistence type="predicted"/>
<name>A0A0Q3KKG1_9FLAO</name>
<sequence>MFIQEVSIEVNSEYSKDEIYQEFNLLMDFYRGNGQSQGRIESQYINGNKIAALPFTLEKNSLAKENNNIYVNERIEKIQTLSNSVISIKTVGKTIEDYRGSCKCEKSDFYILTTNYVSIDSPITCGKCNKSIPLYRLPIFYDFGYMPILRWETNHQSCDRLQMNCEVGERWALNQMQEINSQLSKQGIQITKKIEELTNIPTFYFLYNYRKQEKDNINRNCPNCNEKWSLKERKYFYDFKCDDCRIISTISSNS</sequence>
<dbReference type="STRING" id="452084.AR438_15955"/>
<evidence type="ECO:0000313" key="1">
    <source>
        <dbReference type="EMBL" id="KQK24676.1"/>
    </source>
</evidence>
<dbReference type="InterPro" id="IPR016908">
    <property type="entry name" value="UCP029037"/>
</dbReference>
<evidence type="ECO:0000313" key="2">
    <source>
        <dbReference type="Proteomes" id="UP000051682"/>
    </source>
</evidence>
<dbReference type="OrthoDB" id="5589102at2"/>
<keyword evidence="2" id="KW-1185">Reference proteome</keyword>
<comment type="caution">
    <text evidence="1">The sequence shown here is derived from an EMBL/GenBank/DDBJ whole genome shotgun (WGS) entry which is preliminary data.</text>
</comment>
<dbReference type="AlphaFoldDB" id="A0A0Q3KKG1"/>
<keyword evidence="1" id="KW-0238">DNA-binding</keyword>
<organism evidence="1 2">
    <name type="scientific">Chryseobacterium aquaticum</name>
    <dbReference type="NCBI Taxonomy" id="452084"/>
    <lineage>
        <taxon>Bacteria</taxon>
        <taxon>Pseudomonadati</taxon>
        <taxon>Bacteroidota</taxon>
        <taxon>Flavobacteriia</taxon>
        <taxon>Flavobacteriales</taxon>
        <taxon>Weeksellaceae</taxon>
        <taxon>Chryseobacterium group</taxon>
        <taxon>Chryseobacterium</taxon>
    </lineage>
</organism>
<dbReference type="Proteomes" id="UP000051682">
    <property type="component" value="Unassembled WGS sequence"/>
</dbReference>